<keyword evidence="3" id="KW-0807">Transducer</keyword>
<organism evidence="5 6">
    <name type="scientific">Caenimonas terrae</name>
    <dbReference type="NCBI Taxonomy" id="696074"/>
    <lineage>
        <taxon>Bacteria</taxon>
        <taxon>Pseudomonadati</taxon>
        <taxon>Pseudomonadota</taxon>
        <taxon>Betaproteobacteria</taxon>
        <taxon>Burkholderiales</taxon>
        <taxon>Comamonadaceae</taxon>
        <taxon>Caenimonas</taxon>
    </lineage>
</organism>
<keyword evidence="6" id="KW-1185">Reference proteome</keyword>
<reference evidence="6" key="1">
    <citation type="journal article" date="2019" name="Int. J. Syst. Evol. Microbiol.">
        <title>The Global Catalogue of Microorganisms (GCM) 10K type strain sequencing project: providing services to taxonomists for standard genome sequencing and annotation.</title>
        <authorList>
            <consortium name="The Broad Institute Genomics Platform"/>
            <consortium name="The Broad Institute Genome Sequencing Center for Infectious Disease"/>
            <person name="Wu L."/>
            <person name="Ma J."/>
        </authorList>
    </citation>
    <scope>NUCLEOTIDE SEQUENCE [LARGE SCALE GENOMIC DNA]</scope>
    <source>
        <strain evidence="6">CCUG 57401</strain>
    </source>
</reference>
<dbReference type="SMART" id="SM00283">
    <property type="entry name" value="MA"/>
    <property type="match status" value="1"/>
</dbReference>
<evidence type="ECO:0000256" key="1">
    <source>
        <dbReference type="ARBA" id="ARBA00022481"/>
    </source>
</evidence>
<dbReference type="EMBL" id="JBHSMF010000010">
    <property type="protein sequence ID" value="MFC5500209.1"/>
    <property type="molecule type" value="Genomic_DNA"/>
</dbReference>
<keyword evidence="1" id="KW-0488">Methylation</keyword>
<dbReference type="InterPro" id="IPR051310">
    <property type="entry name" value="MCP_chemotaxis"/>
</dbReference>
<comment type="similarity">
    <text evidence="2">Belongs to the methyl-accepting chemotaxis (MCP) protein family.</text>
</comment>
<name>A0ABW0NKD7_9BURK</name>
<dbReference type="PANTHER" id="PTHR43531:SF14">
    <property type="entry name" value="METHYL-ACCEPTING CHEMOTAXIS PROTEIN I-RELATED"/>
    <property type="match status" value="1"/>
</dbReference>
<dbReference type="Gene3D" id="1.10.287.950">
    <property type="entry name" value="Methyl-accepting chemotaxis protein"/>
    <property type="match status" value="1"/>
</dbReference>
<protein>
    <submittedName>
        <fullName evidence="5">Methyl-accepting chemotaxis protein</fullName>
    </submittedName>
</protein>
<gene>
    <name evidence="5" type="ORF">ACFPOE_21885</name>
</gene>
<proteinExistence type="inferred from homology"/>
<dbReference type="CDD" id="cd11386">
    <property type="entry name" value="MCP_signal"/>
    <property type="match status" value="1"/>
</dbReference>
<dbReference type="PROSITE" id="PS50111">
    <property type="entry name" value="CHEMOTAXIS_TRANSDUC_2"/>
    <property type="match status" value="1"/>
</dbReference>
<sequence length="517" mass="53688">MKFRTKIWMLPLAAALVFVVGVAASYYVGARTLQALNRLSKVEAPALQQLRLADQGIEQFRLLLQSAAVEGDADKLKEVRAAVDRTRGVVQALGALDGKSQLAADLLAAYDSYHVAALGAASKMLTHADAGDDVRRMQSAQSALDALVRRDLAQAVALTDSLQAQAVTGVGSGLWVTLAIGIVVLAVLGLASKVVIRSVWRELGEEPDTLHLLTRRIADGDLQLEGRPAERDGRSLNAAIATMAGRLRDTVGTIRAASESIAEASAEIAAGNANLSARTEASASNLQHTASSIAQLTVSVQQSAEAAQEANRLAGITSQAAHRGGDIVAQVVSNMDEITVASRKISEIIGVIDAIAFQTNILALNAAVEAARAGDQGRGFAVVAGEVRTLAHRSATAAREIKALIATSTDKVEGGSRLVQDAGKAMGEIVSGVQRVTVMIGEISTAATAQSVSIGEVHSAAHRLDEMTQQNSALVEEAAAAAGSMREQAGRLKNVVDAFRVGSHAQGASLALPSPAH</sequence>
<evidence type="ECO:0000313" key="6">
    <source>
        <dbReference type="Proteomes" id="UP001596037"/>
    </source>
</evidence>
<comment type="caution">
    <text evidence="5">The sequence shown here is derived from an EMBL/GenBank/DDBJ whole genome shotgun (WGS) entry which is preliminary data.</text>
</comment>
<dbReference type="InterPro" id="IPR004089">
    <property type="entry name" value="MCPsignal_dom"/>
</dbReference>
<accession>A0ABW0NKD7</accession>
<evidence type="ECO:0000256" key="3">
    <source>
        <dbReference type="PROSITE-ProRule" id="PRU00284"/>
    </source>
</evidence>
<dbReference type="InterPro" id="IPR004090">
    <property type="entry name" value="Chemotax_Me-accpt_rcpt"/>
</dbReference>
<evidence type="ECO:0000259" key="4">
    <source>
        <dbReference type="PROSITE" id="PS50111"/>
    </source>
</evidence>
<evidence type="ECO:0000313" key="5">
    <source>
        <dbReference type="EMBL" id="MFC5500209.1"/>
    </source>
</evidence>
<evidence type="ECO:0000256" key="2">
    <source>
        <dbReference type="ARBA" id="ARBA00029447"/>
    </source>
</evidence>
<feature type="domain" description="Methyl-accepting transducer" evidence="4">
    <location>
        <begin position="257"/>
        <end position="486"/>
    </location>
</feature>
<dbReference type="PANTHER" id="PTHR43531">
    <property type="entry name" value="PROTEIN ICFG"/>
    <property type="match status" value="1"/>
</dbReference>
<dbReference type="Proteomes" id="UP001596037">
    <property type="component" value="Unassembled WGS sequence"/>
</dbReference>
<dbReference type="RefSeq" id="WP_376852448.1">
    <property type="nucleotide sequence ID" value="NZ_JBHSMF010000010.1"/>
</dbReference>
<dbReference type="SUPFAM" id="SSF58104">
    <property type="entry name" value="Methyl-accepting chemotaxis protein (MCP) signaling domain"/>
    <property type="match status" value="1"/>
</dbReference>
<dbReference type="PRINTS" id="PR00260">
    <property type="entry name" value="CHEMTRNSDUCR"/>
</dbReference>
<dbReference type="Pfam" id="PF00015">
    <property type="entry name" value="MCPsignal"/>
    <property type="match status" value="1"/>
</dbReference>